<dbReference type="EMBL" id="GGEC01057569">
    <property type="protein sequence ID" value="MBX38053.1"/>
    <property type="molecule type" value="Transcribed_RNA"/>
</dbReference>
<accession>A0A2P2N6H2</accession>
<sequence>MIPHKKIEMKRHTKEHTVGDLILQIFNQNCGNKER</sequence>
<dbReference type="AlphaFoldDB" id="A0A2P2N6H2"/>
<organism evidence="1">
    <name type="scientific">Rhizophora mucronata</name>
    <name type="common">Asiatic mangrove</name>
    <dbReference type="NCBI Taxonomy" id="61149"/>
    <lineage>
        <taxon>Eukaryota</taxon>
        <taxon>Viridiplantae</taxon>
        <taxon>Streptophyta</taxon>
        <taxon>Embryophyta</taxon>
        <taxon>Tracheophyta</taxon>
        <taxon>Spermatophyta</taxon>
        <taxon>Magnoliopsida</taxon>
        <taxon>eudicotyledons</taxon>
        <taxon>Gunneridae</taxon>
        <taxon>Pentapetalae</taxon>
        <taxon>rosids</taxon>
        <taxon>fabids</taxon>
        <taxon>Malpighiales</taxon>
        <taxon>Rhizophoraceae</taxon>
        <taxon>Rhizophora</taxon>
    </lineage>
</organism>
<protein>
    <submittedName>
        <fullName evidence="1">Uncharacterized protein</fullName>
    </submittedName>
</protein>
<name>A0A2P2N6H2_RHIMU</name>
<proteinExistence type="predicted"/>
<evidence type="ECO:0000313" key="1">
    <source>
        <dbReference type="EMBL" id="MBX38053.1"/>
    </source>
</evidence>
<reference evidence="1" key="1">
    <citation type="submission" date="2018-02" db="EMBL/GenBank/DDBJ databases">
        <title>Rhizophora mucronata_Transcriptome.</title>
        <authorList>
            <person name="Meera S.P."/>
            <person name="Sreeshan A."/>
            <person name="Augustine A."/>
        </authorList>
    </citation>
    <scope>NUCLEOTIDE SEQUENCE</scope>
    <source>
        <tissue evidence="1">Leaf</tissue>
    </source>
</reference>